<dbReference type="Proteomes" id="UP000305674">
    <property type="component" value="Unassembled WGS sequence"/>
</dbReference>
<reference evidence="1 2" key="1">
    <citation type="submission" date="2019-04" db="EMBL/GenBank/DDBJ databases">
        <authorList>
            <person name="Hwang J.C."/>
        </authorList>
    </citation>
    <scope>NUCLEOTIDE SEQUENCE [LARGE SCALE GENOMIC DNA]</scope>
    <source>
        <strain evidence="1 2">IMCC35001</strain>
    </source>
</reference>
<keyword evidence="2" id="KW-1185">Reference proteome</keyword>
<dbReference type="EMBL" id="SWCI01000002">
    <property type="protein sequence ID" value="TKB50429.1"/>
    <property type="molecule type" value="Genomic_DNA"/>
</dbReference>
<protein>
    <submittedName>
        <fullName evidence="1">DUF3466 family protein</fullName>
    </submittedName>
</protein>
<name>A0A4U1BIN6_9GAMM</name>
<accession>A0A4U1BIN6</accession>
<dbReference type="RefSeq" id="WP_136851794.1">
    <property type="nucleotide sequence ID" value="NZ_SWCI01000002.1"/>
</dbReference>
<dbReference type="OrthoDB" id="6271264at2"/>
<evidence type="ECO:0000313" key="1">
    <source>
        <dbReference type="EMBL" id="TKB50429.1"/>
    </source>
</evidence>
<proteinExistence type="predicted"/>
<dbReference type="AlphaFoldDB" id="A0A4U1BIN6"/>
<organism evidence="1 2">
    <name type="scientific">Ferrimonas sediminicola</name>
    <dbReference type="NCBI Taxonomy" id="2569538"/>
    <lineage>
        <taxon>Bacteria</taxon>
        <taxon>Pseudomonadati</taxon>
        <taxon>Pseudomonadota</taxon>
        <taxon>Gammaproteobacteria</taxon>
        <taxon>Alteromonadales</taxon>
        <taxon>Ferrimonadaceae</taxon>
        <taxon>Ferrimonas</taxon>
    </lineage>
</organism>
<dbReference type="Pfam" id="PF11949">
    <property type="entry name" value="DUF3466"/>
    <property type="match status" value="1"/>
</dbReference>
<comment type="caution">
    <text evidence="1">The sequence shown here is derived from an EMBL/GenBank/DDBJ whole genome shotgun (WGS) entry which is preliminary data.</text>
</comment>
<dbReference type="InterPro" id="IPR022562">
    <property type="entry name" value="DUF3466"/>
</dbReference>
<evidence type="ECO:0000313" key="2">
    <source>
        <dbReference type="Proteomes" id="UP000305674"/>
    </source>
</evidence>
<sequence length="645" mass="69701">MSLKTFNYKKTTLALALVTAWGTQAGERQWPAYEIANLSDTFSLANSQLAETRNGFAGKINDQGVVVGIAQGINDTSTDDDDNNNVVGEVEDVVYGTVEALTPSTTRPFRGNNFPFELDESDGWKANHAALDGQLAPNLDADATTDAFYYGLKRSSDIRVGSVTGPQQKIDDPSPSEGDTDPFFYVRDFETRAIVQAGGNELLIPPAYTTYESDKANASPLEIGGFSLAADINATDMIVGYMSTGLSKGGANALDTCWDREADSAIDTPLAVCVQAAKNNNTILYQRRAAVWQYDSAANSATLVKTLPLPFTPSDSDTNVYVARGLGINDNGIVVGESDQRNDDGKLMSYDWAQIWTTDGNVISPTDLKKDGLRGSTAVAINNSNIAVGSVERYIGGYARTKFWVYDVDAGEDTFTEPRDFNPNAETEFSSLARDINDAGLVVGNIEVDIQTGVLRRRNGFIYDYNADQAGDSNTFVNVNSLLTCESRGYVADEQGATVDGEGNRWSKYTVTDETSFAQPITYEVDFTVVEANSINDNGDIVGTALVRLPRVKVEDGKVVTEEVTDPNTGETVTKIVIETDGFGKPITDQLPRPIVLKANGSASSCTIPLETAIDPKPNERSGASWPLAGILALLPLAWWRRRQA</sequence>
<gene>
    <name evidence="1" type="ORF">FCL40_04540</name>
</gene>